<reference evidence="1 2" key="1">
    <citation type="journal article" date="2023" name="G3 (Bethesda)">
        <title>A chromosome-length genome assembly and annotation of blackberry (Rubus argutus, cv. 'Hillquist').</title>
        <authorList>
            <person name="Bruna T."/>
            <person name="Aryal R."/>
            <person name="Dudchenko O."/>
            <person name="Sargent D.J."/>
            <person name="Mead D."/>
            <person name="Buti M."/>
            <person name="Cavallini A."/>
            <person name="Hytonen T."/>
            <person name="Andres J."/>
            <person name="Pham M."/>
            <person name="Weisz D."/>
            <person name="Mascagni F."/>
            <person name="Usai G."/>
            <person name="Natali L."/>
            <person name="Bassil N."/>
            <person name="Fernandez G.E."/>
            <person name="Lomsadze A."/>
            <person name="Armour M."/>
            <person name="Olukolu B."/>
            <person name="Poorten T."/>
            <person name="Britton C."/>
            <person name="Davik J."/>
            <person name="Ashrafi H."/>
            <person name="Aiden E.L."/>
            <person name="Borodovsky M."/>
            <person name="Worthington M."/>
        </authorList>
    </citation>
    <scope>NUCLEOTIDE SEQUENCE [LARGE SCALE GENOMIC DNA]</scope>
    <source>
        <strain evidence="1">PI 553951</strain>
    </source>
</reference>
<evidence type="ECO:0000313" key="2">
    <source>
        <dbReference type="Proteomes" id="UP001457282"/>
    </source>
</evidence>
<dbReference type="AlphaFoldDB" id="A0AAW1XV27"/>
<comment type="caution">
    <text evidence="1">The sequence shown here is derived from an EMBL/GenBank/DDBJ whole genome shotgun (WGS) entry which is preliminary data.</text>
</comment>
<dbReference type="EMBL" id="JBEDUW010000003">
    <property type="protein sequence ID" value="KAK9939763.1"/>
    <property type="molecule type" value="Genomic_DNA"/>
</dbReference>
<evidence type="ECO:0000313" key="1">
    <source>
        <dbReference type="EMBL" id="KAK9939763.1"/>
    </source>
</evidence>
<proteinExistence type="predicted"/>
<sequence>MGVIMPTLDPPEGVTADLSGSRCVADWDEKCSSSNESQPPSINEAVISGIPRLNEQQPFSSQRVESQEIDVTYIERDPGKRPAKSSYPINDRDEVRRKYILYGPYQPKLEEYPTHQCGDQDRRFNGKWFEKYPWLEYSENDKAFCFPCFVFDSNPPRYPLFTSDGYNNWRKIGGVQCSY</sequence>
<protein>
    <recommendedName>
        <fullName evidence="3">TTF-type domain-containing protein</fullName>
    </recommendedName>
</protein>
<evidence type="ECO:0008006" key="3">
    <source>
        <dbReference type="Google" id="ProtNLM"/>
    </source>
</evidence>
<organism evidence="1 2">
    <name type="scientific">Rubus argutus</name>
    <name type="common">Southern blackberry</name>
    <dbReference type="NCBI Taxonomy" id="59490"/>
    <lineage>
        <taxon>Eukaryota</taxon>
        <taxon>Viridiplantae</taxon>
        <taxon>Streptophyta</taxon>
        <taxon>Embryophyta</taxon>
        <taxon>Tracheophyta</taxon>
        <taxon>Spermatophyta</taxon>
        <taxon>Magnoliopsida</taxon>
        <taxon>eudicotyledons</taxon>
        <taxon>Gunneridae</taxon>
        <taxon>Pentapetalae</taxon>
        <taxon>rosids</taxon>
        <taxon>fabids</taxon>
        <taxon>Rosales</taxon>
        <taxon>Rosaceae</taxon>
        <taxon>Rosoideae</taxon>
        <taxon>Rosoideae incertae sedis</taxon>
        <taxon>Rubus</taxon>
    </lineage>
</organism>
<accession>A0AAW1XV27</accession>
<keyword evidence="2" id="KW-1185">Reference proteome</keyword>
<name>A0AAW1XV27_RUBAR</name>
<dbReference type="Proteomes" id="UP001457282">
    <property type="component" value="Unassembled WGS sequence"/>
</dbReference>
<gene>
    <name evidence="1" type="ORF">M0R45_016452</name>
</gene>